<sequence>MNERQLIKEKKIAGHCNALAEVIIAIRPTYISAELQQKAFIETIIGAAIWYIPKPTDAWTGFISRQAIKSFHPKSDVDKPKFSEEHVYPRKVSARLLLDNLGLNGDLLLNLFTKKYGRFHYITPGENKAAIQYQKSSVFTEPEEVYKQAGIELIQVMREDIKNIKKRDLSTIEQYLNA</sequence>
<keyword evidence="2" id="KW-1185">Reference proteome</keyword>
<name>A0A1T1HEB0_OCELI</name>
<dbReference type="Proteomes" id="UP000190064">
    <property type="component" value="Unassembled WGS sequence"/>
</dbReference>
<gene>
    <name evidence="1" type="ORF">BTA35_0201235</name>
</gene>
<reference evidence="1" key="1">
    <citation type="submission" date="2017-02" db="EMBL/GenBank/DDBJ databases">
        <title>Draft Genome Sequence of the Salt Water Bacterium Oceanospirillum linum ATCC 11336.</title>
        <authorList>
            <person name="Trachtenberg A.M."/>
            <person name="Carney J.G."/>
            <person name="Linnane J.D."/>
            <person name="Rheaume B.A."/>
            <person name="Pitts N.L."/>
            <person name="Mykles D.L."/>
            <person name="Maclea K.S."/>
        </authorList>
    </citation>
    <scope>NUCLEOTIDE SEQUENCE [LARGE SCALE GENOMIC DNA]</scope>
    <source>
        <strain evidence="1">ATCC 11336</strain>
    </source>
</reference>
<dbReference type="AlphaFoldDB" id="A0A1T1HEB0"/>
<comment type="caution">
    <text evidence="1">The sequence shown here is derived from an EMBL/GenBank/DDBJ whole genome shotgun (WGS) entry which is preliminary data.</text>
</comment>
<accession>A0A1T1HEB0</accession>
<protein>
    <submittedName>
        <fullName evidence="1">Uncharacterized protein</fullName>
    </submittedName>
</protein>
<evidence type="ECO:0000313" key="2">
    <source>
        <dbReference type="Proteomes" id="UP000190064"/>
    </source>
</evidence>
<dbReference type="RefSeq" id="WP_077242606.1">
    <property type="nucleotide sequence ID" value="NZ_FXTS01000001.1"/>
</dbReference>
<organism evidence="1 2">
    <name type="scientific">Oceanospirillum linum</name>
    <dbReference type="NCBI Taxonomy" id="966"/>
    <lineage>
        <taxon>Bacteria</taxon>
        <taxon>Pseudomonadati</taxon>
        <taxon>Pseudomonadota</taxon>
        <taxon>Gammaproteobacteria</taxon>
        <taxon>Oceanospirillales</taxon>
        <taxon>Oceanospirillaceae</taxon>
        <taxon>Oceanospirillum</taxon>
    </lineage>
</organism>
<dbReference type="STRING" id="966.BTA35_0201235"/>
<proteinExistence type="predicted"/>
<evidence type="ECO:0000313" key="1">
    <source>
        <dbReference type="EMBL" id="OOV88189.1"/>
    </source>
</evidence>
<dbReference type="EMBL" id="MTSD02000001">
    <property type="protein sequence ID" value="OOV88189.1"/>
    <property type="molecule type" value="Genomic_DNA"/>
</dbReference>